<evidence type="ECO:0008006" key="4">
    <source>
        <dbReference type="Google" id="ProtNLM"/>
    </source>
</evidence>
<organism evidence="2 3">
    <name type="scientific">Hypsibius exemplaris</name>
    <name type="common">Freshwater tardigrade</name>
    <dbReference type="NCBI Taxonomy" id="2072580"/>
    <lineage>
        <taxon>Eukaryota</taxon>
        <taxon>Metazoa</taxon>
        <taxon>Ecdysozoa</taxon>
        <taxon>Tardigrada</taxon>
        <taxon>Eutardigrada</taxon>
        <taxon>Parachela</taxon>
        <taxon>Hypsibioidea</taxon>
        <taxon>Hypsibiidae</taxon>
        <taxon>Hypsibius</taxon>
    </lineage>
</organism>
<evidence type="ECO:0000256" key="1">
    <source>
        <dbReference type="SAM" id="SignalP"/>
    </source>
</evidence>
<dbReference type="Proteomes" id="UP000192578">
    <property type="component" value="Unassembled WGS sequence"/>
</dbReference>
<evidence type="ECO:0000313" key="2">
    <source>
        <dbReference type="EMBL" id="OQV14297.1"/>
    </source>
</evidence>
<keyword evidence="1" id="KW-0732">Signal</keyword>
<dbReference type="AlphaFoldDB" id="A0A1W0WGH9"/>
<sequence length="239" mass="27241">MLLSGPNFLVLIWTFAVNFPQISGGPVNVEIVSLLPYDFGMGTALVRTGSAFALAVEEANKRYAPYLNMSLRLMYNATDRNCEEVAGQAIRTLSEYYYRKTDPESVYAIIVSRENFFQFKEWDWLMFANGASADDFVDKEKSPTGMATGGTLRGYTEFTLRLCIFHRWFHITVLLQTKAFSSFYSEIAGFLLRVAAEYSGRYHFDVNLNMFDLVDESMIAGLNHAKHRSRGDHYTFVEV</sequence>
<comment type="caution">
    <text evidence="2">The sequence shown here is derived from an EMBL/GenBank/DDBJ whole genome shotgun (WGS) entry which is preliminary data.</text>
</comment>
<dbReference type="InterPro" id="IPR028082">
    <property type="entry name" value="Peripla_BP_I"/>
</dbReference>
<feature type="signal peptide" evidence="1">
    <location>
        <begin position="1"/>
        <end position="24"/>
    </location>
</feature>
<feature type="chain" id="PRO_5012777226" description="Receptor ligand binding region domain-containing protein" evidence="1">
    <location>
        <begin position="25"/>
        <end position="239"/>
    </location>
</feature>
<accession>A0A1W0WGH9</accession>
<evidence type="ECO:0000313" key="3">
    <source>
        <dbReference type="Proteomes" id="UP000192578"/>
    </source>
</evidence>
<name>A0A1W0WGH9_HYPEX</name>
<protein>
    <recommendedName>
        <fullName evidence="4">Receptor ligand binding region domain-containing protein</fullName>
    </recommendedName>
</protein>
<gene>
    <name evidence="2" type="ORF">BV898_11532</name>
</gene>
<dbReference type="EMBL" id="MTYJ01000107">
    <property type="protein sequence ID" value="OQV14297.1"/>
    <property type="molecule type" value="Genomic_DNA"/>
</dbReference>
<dbReference type="SUPFAM" id="SSF53822">
    <property type="entry name" value="Periplasmic binding protein-like I"/>
    <property type="match status" value="1"/>
</dbReference>
<reference evidence="3" key="1">
    <citation type="submission" date="2017-01" db="EMBL/GenBank/DDBJ databases">
        <title>Comparative genomics of anhydrobiosis in the tardigrade Hypsibius dujardini.</title>
        <authorList>
            <person name="Yoshida Y."/>
            <person name="Koutsovoulos G."/>
            <person name="Laetsch D."/>
            <person name="Stevens L."/>
            <person name="Kumar S."/>
            <person name="Horikawa D."/>
            <person name="Ishino K."/>
            <person name="Komine S."/>
            <person name="Tomita M."/>
            <person name="Blaxter M."/>
            <person name="Arakawa K."/>
        </authorList>
    </citation>
    <scope>NUCLEOTIDE SEQUENCE [LARGE SCALE GENOMIC DNA]</scope>
    <source>
        <strain evidence="3">Z151</strain>
    </source>
</reference>
<proteinExistence type="predicted"/>
<keyword evidence="3" id="KW-1185">Reference proteome</keyword>
<dbReference type="Gene3D" id="3.40.50.2300">
    <property type="match status" value="1"/>
</dbReference>
<dbReference type="OrthoDB" id="10581513at2759"/>